<comment type="caution">
    <text evidence="2">The sequence shown here is derived from an EMBL/GenBank/DDBJ whole genome shotgun (WGS) entry which is preliminary data.</text>
</comment>
<dbReference type="CDD" id="cd04301">
    <property type="entry name" value="NAT_SF"/>
    <property type="match status" value="1"/>
</dbReference>
<dbReference type="Gene3D" id="3.40.630.30">
    <property type="match status" value="1"/>
</dbReference>
<dbReference type="PROSITE" id="PS51186">
    <property type="entry name" value="GNAT"/>
    <property type="match status" value="1"/>
</dbReference>
<accession>A0A942UVE6</accession>
<evidence type="ECO:0000259" key="1">
    <source>
        <dbReference type="PROSITE" id="PS51186"/>
    </source>
</evidence>
<dbReference type="GO" id="GO:0016747">
    <property type="term" value="F:acyltransferase activity, transferring groups other than amino-acyl groups"/>
    <property type="evidence" value="ECO:0007669"/>
    <property type="project" value="InterPro"/>
</dbReference>
<name>A0A942UVE6_9FIRM</name>
<dbReference type="Proteomes" id="UP000724672">
    <property type="component" value="Unassembled WGS sequence"/>
</dbReference>
<proteinExistence type="predicted"/>
<keyword evidence="3" id="KW-1185">Reference proteome</keyword>
<dbReference type="AlphaFoldDB" id="A0A942UVE6"/>
<evidence type="ECO:0000313" key="2">
    <source>
        <dbReference type="EMBL" id="MBS4539954.1"/>
    </source>
</evidence>
<reference evidence="2" key="1">
    <citation type="submission" date="2019-12" db="EMBL/GenBank/DDBJ databases">
        <title>Clostridiaceae gen. nov. sp. nov., isolated from sediment in Xinjiang, China.</title>
        <authorList>
            <person name="Zhang R."/>
        </authorList>
    </citation>
    <scope>NUCLEOTIDE SEQUENCE</scope>
    <source>
        <strain evidence="2">D2Q-11</strain>
    </source>
</reference>
<dbReference type="EMBL" id="WSFT01000053">
    <property type="protein sequence ID" value="MBS4539954.1"/>
    <property type="molecule type" value="Genomic_DNA"/>
</dbReference>
<dbReference type="InterPro" id="IPR000182">
    <property type="entry name" value="GNAT_dom"/>
</dbReference>
<protein>
    <submittedName>
        <fullName evidence="2">GNAT family N-acetyltransferase</fullName>
    </submittedName>
</protein>
<evidence type="ECO:0000313" key="3">
    <source>
        <dbReference type="Proteomes" id="UP000724672"/>
    </source>
</evidence>
<dbReference type="SUPFAM" id="SSF55729">
    <property type="entry name" value="Acyl-CoA N-acyltransferases (Nat)"/>
    <property type="match status" value="1"/>
</dbReference>
<dbReference type="RefSeq" id="WP_203367859.1">
    <property type="nucleotide sequence ID" value="NZ_WSFT01000053.1"/>
</dbReference>
<feature type="domain" description="N-acetyltransferase" evidence="1">
    <location>
        <begin position="1"/>
        <end position="124"/>
    </location>
</feature>
<organism evidence="2 3">
    <name type="scientific">Anaeromonas frigoriresistens</name>
    <dbReference type="NCBI Taxonomy" id="2683708"/>
    <lineage>
        <taxon>Bacteria</taxon>
        <taxon>Bacillati</taxon>
        <taxon>Bacillota</taxon>
        <taxon>Tissierellia</taxon>
        <taxon>Tissierellales</taxon>
        <taxon>Thermohalobacteraceae</taxon>
        <taxon>Anaeromonas</taxon>
    </lineage>
</organism>
<dbReference type="InterPro" id="IPR016181">
    <property type="entry name" value="Acyl_CoA_acyltransferase"/>
</dbReference>
<dbReference type="Pfam" id="PF00583">
    <property type="entry name" value="Acetyltransf_1"/>
    <property type="match status" value="1"/>
</dbReference>
<sequence>MIIINKHDYKNCKAFLDNYYLGRIEYDKDIIFIVEEDNKKLGYIIVTKNNKIASIKDLFVLENYRNMNFGDGLIRTALNSLRLDNINKVFYKNNCDYLLRKGFIKNDDNLECIIEDFFSKHNCKRR</sequence>
<gene>
    <name evidence="2" type="ORF">GOQ27_15870</name>
</gene>